<evidence type="ECO:0000313" key="2">
    <source>
        <dbReference type="EMBL" id="OGZ21702.1"/>
    </source>
</evidence>
<dbReference type="GO" id="GO:0016539">
    <property type="term" value="P:intein-mediated protein splicing"/>
    <property type="evidence" value="ECO:0007669"/>
    <property type="project" value="InterPro"/>
</dbReference>
<dbReference type="PROSITE" id="PS50819">
    <property type="entry name" value="INTEIN_ENDONUCLEASE"/>
    <property type="match status" value="1"/>
</dbReference>
<sequence>MAESFIYKRVVFSKGQQKCFLDRVIKKFSFDRVSLICSCSQRTIRDWRREKFLMDLSALNKICKALKTHLPANIELRDRYWYTIKGCSAGGNAVWKKYGRIGNDPEYRKRQWRKWWESEGQYHTSIINTPLSIKKPQKSQDLAEFVGIVLGDGGISNYQLTVTLCSKDEEAYSEFVIKLVKKLFDVPVAVLRREKCSTIDLIISRVNLVRFCVKRLGLKKGNKIKQQVDIPNWIKRNKKFSIACVRGLVDTDGSIFRHSYRVGGKMYSYKKISFTSRSEPLRKSVFVILRSLGLNARLTQSYDVRIDSIRDVKKYFKIFNSHNQKHLIRYKK</sequence>
<name>A0A1G2E7U8_9BACT</name>
<evidence type="ECO:0000259" key="1">
    <source>
        <dbReference type="PROSITE" id="PS50819"/>
    </source>
</evidence>
<dbReference type="SUPFAM" id="SSF55608">
    <property type="entry name" value="Homing endonucleases"/>
    <property type="match status" value="1"/>
</dbReference>
<comment type="caution">
    <text evidence="2">The sequence shown here is derived from an EMBL/GenBank/DDBJ whole genome shotgun (WGS) entry which is preliminary data.</text>
</comment>
<gene>
    <name evidence="2" type="ORF">A3D46_00400</name>
</gene>
<dbReference type="STRING" id="1801668.A3D46_00400"/>
<proteinExistence type="predicted"/>
<dbReference type="PRINTS" id="PR00379">
    <property type="entry name" value="INTEIN"/>
</dbReference>
<organism evidence="2 3">
    <name type="scientific">Candidatus Nealsonbacteria bacterium RIFCSPHIGHO2_02_FULL_43_13</name>
    <dbReference type="NCBI Taxonomy" id="1801668"/>
    <lineage>
        <taxon>Bacteria</taxon>
        <taxon>Candidatus Nealsoniibacteriota</taxon>
    </lineage>
</organism>
<feature type="domain" description="DOD-type homing endonuclease" evidence="1">
    <location>
        <begin position="145"/>
        <end position="294"/>
    </location>
</feature>
<dbReference type="Pfam" id="PF14528">
    <property type="entry name" value="LAGLIDADG_3"/>
    <property type="match status" value="1"/>
</dbReference>
<dbReference type="InterPro" id="IPR027434">
    <property type="entry name" value="Homing_endonucl"/>
</dbReference>
<reference evidence="2 3" key="1">
    <citation type="journal article" date="2016" name="Nat. Commun.">
        <title>Thousands of microbial genomes shed light on interconnected biogeochemical processes in an aquifer system.</title>
        <authorList>
            <person name="Anantharaman K."/>
            <person name="Brown C.T."/>
            <person name="Hug L.A."/>
            <person name="Sharon I."/>
            <person name="Castelle C.J."/>
            <person name="Probst A.J."/>
            <person name="Thomas B.C."/>
            <person name="Singh A."/>
            <person name="Wilkins M.J."/>
            <person name="Karaoz U."/>
            <person name="Brodie E.L."/>
            <person name="Williams K.H."/>
            <person name="Hubbard S.S."/>
            <person name="Banfield J.F."/>
        </authorList>
    </citation>
    <scope>NUCLEOTIDE SEQUENCE [LARGE SCALE GENOMIC DNA]</scope>
</reference>
<dbReference type="InterPro" id="IPR006142">
    <property type="entry name" value="INTEIN"/>
</dbReference>
<dbReference type="GO" id="GO:0004519">
    <property type="term" value="F:endonuclease activity"/>
    <property type="evidence" value="ECO:0007669"/>
    <property type="project" value="InterPro"/>
</dbReference>
<dbReference type="InterPro" id="IPR004042">
    <property type="entry name" value="Intein_endonuc_central"/>
</dbReference>
<dbReference type="EMBL" id="MHMD01000018">
    <property type="protein sequence ID" value="OGZ21702.1"/>
    <property type="molecule type" value="Genomic_DNA"/>
</dbReference>
<dbReference type="Proteomes" id="UP000178703">
    <property type="component" value="Unassembled WGS sequence"/>
</dbReference>
<accession>A0A1G2E7U8</accession>
<dbReference type="InterPro" id="IPR004860">
    <property type="entry name" value="LAGLIDADG_dom"/>
</dbReference>
<protein>
    <recommendedName>
        <fullName evidence="1">DOD-type homing endonuclease domain-containing protein</fullName>
    </recommendedName>
</protein>
<dbReference type="AlphaFoldDB" id="A0A1G2E7U8"/>
<dbReference type="Gene3D" id="3.10.28.10">
    <property type="entry name" value="Homing endonucleases"/>
    <property type="match status" value="1"/>
</dbReference>
<evidence type="ECO:0000313" key="3">
    <source>
        <dbReference type="Proteomes" id="UP000178703"/>
    </source>
</evidence>